<sequence length="155" mass="16485">MRTSQIPFVLDTLVDIIRVSLASAHPDVDVLDGPEVTADPQPRVVCVGWDGDDEGDGQAVEWDQQWNGLGAKAKQELITVTCVVICRSGGDDLRAVRQDAFALFGAIETGLRGDVSIGLPPPGVATVAQGRLHQECNADGVEVRLPFTVGVQARI</sequence>
<dbReference type="Proteomes" id="UP000578449">
    <property type="component" value="Unassembled WGS sequence"/>
</dbReference>
<evidence type="ECO:0000313" key="1">
    <source>
        <dbReference type="EMBL" id="MBB5137574.1"/>
    </source>
</evidence>
<proteinExistence type="predicted"/>
<organism evidence="1 2">
    <name type="scientific">Thermocatellispora tengchongensis</name>
    <dbReference type="NCBI Taxonomy" id="1073253"/>
    <lineage>
        <taxon>Bacteria</taxon>
        <taxon>Bacillati</taxon>
        <taxon>Actinomycetota</taxon>
        <taxon>Actinomycetes</taxon>
        <taxon>Streptosporangiales</taxon>
        <taxon>Streptosporangiaceae</taxon>
        <taxon>Thermocatellispora</taxon>
    </lineage>
</organism>
<name>A0A840P886_9ACTN</name>
<gene>
    <name evidence="1" type="ORF">HNP84_007326</name>
</gene>
<evidence type="ECO:0000313" key="2">
    <source>
        <dbReference type="Proteomes" id="UP000578449"/>
    </source>
</evidence>
<dbReference type="RefSeq" id="WP_185054480.1">
    <property type="nucleotide sequence ID" value="NZ_BAABIX010000038.1"/>
</dbReference>
<keyword evidence="2" id="KW-1185">Reference proteome</keyword>
<evidence type="ECO:0008006" key="3">
    <source>
        <dbReference type="Google" id="ProtNLM"/>
    </source>
</evidence>
<reference evidence="1 2" key="1">
    <citation type="submission" date="2020-08" db="EMBL/GenBank/DDBJ databases">
        <title>Genomic Encyclopedia of Type Strains, Phase IV (KMG-IV): sequencing the most valuable type-strain genomes for metagenomic binning, comparative biology and taxonomic classification.</title>
        <authorList>
            <person name="Goeker M."/>
        </authorList>
    </citation>
    <scope>NUCLEOTIDE SEQUENCE [LARGE SCALE GENOMIC DNA]</scope>
    <source>
        <strain evidence="1 2">DSM 45615</strain>
    </source>
</reference>
<accession>A0A840P886</accession>
<dbReference type="AlphaFoldDB" id="A0A840P886"/>
<dbReference type="EMBL" id="JACHGN010000019">
    <property type="protein sequence ID" value="MBB5137574.1"/>
    <property type="molecule type" value="Genomic_DNA"/>
</dbReference>
<protein>
    <recommendedName>
        <fullName evidence="3">DUF3168 domain-containing protein</fullName>
    </recommendedName>
</protein>
<comment type="caution">
    <text evidence="1">The sequence shown here is derived from an EMBL/GenBank/DDBJ whole genome shotgun (WGS) entry which is preliminary data.</text>
</comment>